<dbReference type="WBParaSite" id="maker-PairedContig_4759-snap-gene-0.1-mRNA-1">
    <property type="protein sequence ID" value="maker-PairedContig_4759-snap-gene-0.1-mRNA-1"/>
    <property type="gene ID" value="maker-PairedContig_4759-snap-gene-0.1"/>
</dbReference>
<sequence length="250" mass="27975">MSQISKQQSSHEDEQLDESKIPKQPSKITQKRGAKYNLFRNRSTYHNPRRQRMQIPSRVDSSSRFQRIQKSRIPQKPTLRQTTPSHGRFPTPNIHNLPQATFPSLPGYDPNFNVTPIRFTLPPQLQSGTTGAPPGHYLPFQPPPKNGSLPSVSTSAATTALPPTLPTASPFQQNLITQPQLLESDYAVNMQDGISSHSNHQTTITSEQSNEVHEFTLQFALPVARLFGGLFVHNSEESHYVTTTSMPIVM</sequence>
<name>A0A1I8EUC2_WUCBA</name>
<dbReference type="STRING" id="6293.A0A1I8EUC2"/>
<dbReference type="AlphaFoldDB" id="A0A1I8EUC2"/>
<organism evidence="3">
    <name type="scientific">Wuchereria bancrofti</name>
    <dbReference type="NCBI Taxonomy" id="6293"/>
    <lineage>
        <taxon>Eukaryota</taxon>
        <taxon>Metazoa</taxon>
        <taxon>Ecdysozoa</taxon>
        <taxon>Nematoda</taxon>
        <taxon>Chromadorea</taxon>
        <taxon>Rhabditida</taxon>
        <taxon>Spirurina</taxon>
        <taxon>Spiruromorpha</taxon>
        <taxon>Filarioidea</taxon>
        <taxon>Onchocercidae</taxon>
        <taxon>Wuchereria</taxon>
    </lineage>
</organism>
<reference evidence="3" key="3">
    <citation type="submission" date="2016-11" db="UniProtKB">
        <authorList>
            <consortium name="WormBaseParasite"/>
        </authorList>
    </citation>
    <scope>IDENTIFICATION</scope>
    <source>
        <strain evidence="3 4">pt0022</strain>
    </source>
</reference>
<evidence type="ECO:0000313" key="3">
    <source>
        <dbReference type="WBParaSite" id="maker-PairedContig_4759-snap-gene-0.1-mRNA-1"/>
    </source>
</evidence>
<evidence type="ECO:0000313" key="4">
    <source>
        <dbReference type="WBParaSite" id="mrna-Wban_04508"/>
    </source>
</evidence>
<feature type="compositionally biased region" description="Low complexity" evidence="1">
    <location>
        <begin position="148"/>
        <end position="170"/>
    </location>
</feature>
<reference evidence="2" key="1">
    <citation type="submission" date="2015-03" db="EMBL/GenBank/DDBJ databases">
        <title>Wuchereria bancrofti Genome Sequencing Papua New Guinea Strain.</title>
        <authorList>
            <person name="Small S.T."/>
            <person name="Serre D."/>
            <person name="Zimmerman P.A."/>
        </authorList>
    </citation>
    <scope>NUCLEOTIDE SEQUENCE [LARGE SCALE GENOMIC DNA]</scope>
    <source>
        <strain evidence="2">pt0022</strain>
    </source>
</reference>
<dbReference type="Proteomes" id="UP000093561">
    <property type="component" value="Unassembled WGS sequence"/>
</dbReference>
<reference evidence="2" key="2">
    <citation type="journal article" date="2016" name="Mol. Ecol.">
        <title>Population genomics of the filarial nematode parasite Wuchereria bancrofti from mosquitoes.</title>
        <authorList>
            <person name="Small S.T."/>
            <person name="Reimer L.J."/>
            <person name="Tisch D.J."/>
            <person name="King C.L."/>
            <person name="Christensen B.M."/>
            <person name="Siba P.M."/>
            <person name="Kazura J.W."/>
            <person name="Serre D."/>
            <person name="Zimmerman P.A."/>
        </authorList>
    </citation>
    <scope>NUCLEOTIDE SEQUENCE</scope>
    <source>
        <strain evidence="2">pt0022</strain>
    </source>
</reference>
<accession>A0A1I8EUC2</accession>
<dbReference type="WBParaSite" id="mrna-Wban_04508">
    <property type="protein sequence ID" value="mrna-Wban_04508"/>
    <property type="gene ID" value="Wban_04508"/>
</dbReference>
<feature type="region of interest" description="Disordered" evidence="1">
    <location>
        <begin position="125"/>
        <end position="170"/>
    </location>
</feature>
<protein>
    <submittedName>
        <fullName evidence="3 4">Uncharacterized protein</fullName>
    </submittedName>
</protein>
<proteinExistence type="predicted"/>
<feature type="region of interest" description="Disordered" evidence="1">
    <location>
        <begin position="1"/>
        <end position="91"/>
    </location>
</feature>
<evidence type="ECO:0000256" key="1">
    <source>
        <dbReference type="SAM" id="MobiDB-lite"/>
    </source>
</evidence>
<feature type="compositionally biased region" description="Basic and acidic residues" evidence="1">
    <location>
        <begin position="9"/>
        <end position="21"/>
    </location>
</feature>
<feature type="compositionally biased region" description="Polar residues" evidence="1">
    <location>
        <begin position="59"/>
        <end position="68"/>
    </location>
</feature>
<evidence type="ECO:0000313" key="2">
    <source>
        <dbReference type="Proteomes" id="UP000093561"/>
    </source>
</evidence>